<name>A0ACC6V0E9_9CREN</name>
<sequence length="710" mass="74073">MRNAYSPIGALLLALIALYTAVSSTASAAEVACPSVQLTLLNTQWSSLPTYNGSPATLDLTFYSACTYYAVTFTAEPMCPYLAAGQPTFLQSIPANGIFTVPLQLYAKALNVTCPIEVLVSAQYGAGYSSLSTPTATYVATVYVPPYPTFSASISGSAYLGVPSLVYLAVEDPYGFPAQVSISGQSLAVLSPLAPVQINKTAEIPVLVLPYSTAASLQISITSHDYLGSPVAANYAVAVPVLQSPPPNITLSPATLYLGVVNNVTIAVEAPFKANGTAVVAVSGASLSSSPIIIPIRDGRGAASVSLTPLQSPVVFQATIYYSVAGYQTSVQASATAQAVQPTSALASLLIRPTTLIANAANNITIEITAPGPFSASLDISGASTAAPMPIYISGVNEANYSLVLYPTSSQVVITAQIETDKGSQQYTAYLPVISSNLFLVSPSPTMVLAGGNRTILVKLVNQGNIPVESGVVVIAPAAGSSLLLGTVVYNFSSLQPLSYVEFPLSFVVPAGTTGPLAFQYTVYYLTPLGSGEAQGTFYVQAYQPPSILVTSASATPTAPTTSSPFFISVTVVNNGFVPVNNLQMELEAPRELMSLTPTLSYIGQLSTQQSQTATFSLEAFSPGRYTIPIVITYQDQYGNTYNNTVTVTVFVRGNSTGFGNFTRFPRSGNFTSFPSRSGSSSNGLAYGVVAAIVVVAAALIALGIWRRRR</sequence>
<evidence type="ECO:0000313" key="2">
    <source>
        <dbReference type="Proteomes" id="UP000033636"/>
    </source>
</evidence>
<gene>
    <name evidence="1" type="ORF">TU35_004330</name>
</gene>
<proteinExistence type="predicted"/>
<comment type="caution">
    <text evidence="1">The sequence shown here is derived from an EMBL/GenBank/DDBJ whole genome shotgun (WGS) entry which is preliminary data.</text>
</comment>
<evidence type="ECO:0000313" key="1">
    <source>
        <dbReference type="EMBL" id="MFB6490470.1"/>
    </source>
</evidence>
<dbReference type="Proteomes" id="UP000033636">
    <property type="component" value="Unassembled WGS sequence"/>
</dbReference>
<organism evidence="1 2">
    <name type="scientific">Thermoproteus sp. AZ2</name>
    <dbReference type="NCBI Taxonomy" id="1609232"/>
    <lineage>
        <taxon>Archaea</taxon>
        <taxon>Thermoproteota</taxon>
        <taxon>Thermoprotei</taxon>
        <taxon>Thermoproteales</taxon>
        <taxon>Thermoproteaceae</taxon>
        <taxon>Thermoproteus</taxon>
    </lineage>
</organism>
<accession>A0ACC6V0E9</accession>
<dbReference type="EMBL" id="JZWT02000009">
    <property type="protein sequence ID" value="MFB6490470.1"/>
    <property type="molecule type" value="Genomic_DNA"/>
</dbReference>
<protein>
    <submittedName>
        <fullName evidence="1">Uncharacterized protein</fullName>
    </submittedName>
</protein>
<reference evidence="1" key="1">
    <citation type="submission" date="2024-07" db="EMBL/GenBank/DDBJ databases">
        <title>Metagenome and Metagenome-Assembled Genomes of Archaea from a hot spring from the geothermal field of Los Azufres, Mexico.</title>
        <authorList>
            <person name="Marin-Paredes R."/>
            <person name="Martinez-Romero E."/>
            <person name="Servin-Garciduenas L.E."/>
        </authorList>
    </citation>
    <scope>NUCLEOTIDE SEQUENCE</scope>
</reference>